<protein>
    <recommendedName>
        <fullName evidence="1">Uracil-DNA glycosylase-like domain-containing protein</fullName>
    </recommendedName>
</protein>
<dbReference type="PANTHER" id="PTHR42160">
    <property type="entry name" value="URACIL-DNA GLYCOSYLASE SUPERFAMILY PROTEIN"/>
    <property type="match status" value="1"/>
</dbReference>
<sequence length="159" mass="18126">MDKLLRDIRNCKVCERYLELGANPIISASSKSKIVIIGQALGRIVHQTGIPWNDKSGDNLRSWLGVDKATFYNEDIFALMPMEFCFSVKGKSGDLPPRNDLAGKKQMASTRSTDDFKEPHYYGPIEIGDNFYRKMYKYQNHDYKRSFSTVSRVANGTDN</sequence>
<dbReference type="SUPFAM" id="SSF52141">
    <property type="entry name" value="Uracil-DNA glycosylase-like"/>
    <property type="match status" value="1"/>
</dbReference>
<evidence type="ECO:0000259" key="1">
    <source>
        <dbReference type="Pfam" id="PF03167"/>
    </source>
</evidence>
<reference evidence="2 3" key="1">
    <citation type="submission" date="2017-10" db="EMBL/GenBank/DDBJ databases">
        <title>Whole genome of Pedobacter ginsengisoli T01R-27 isolated from tomato rhizosphere.</title>
        <authorList>
            <person name="Weon H.-Y."/>
            <person name="Lee S.A."/>
            <person name="Sang M.K."/>
            <person name="Song J."/>
        </authorList>
    </citation>
    <scope>NUCLEOTIDE SEQUENCE [LARGE SCALE GENOMIC DNA]</scope>
    <source>
        <strain evidence="2 3">T01R-27</strain>
    </source>
</reference>
<dbReference type="EMBL" id="CP024091">
    <property type="protein sequence ID" value="ATP55619.1"/>
    <property type="molecule type" value="Genomic_DNA"/>
</dbReference>
<dbReference type="KEGG" id="pgs:CPT03_03615"/>
<dbReference type="CDD" id="cd10033">
    <property type="entry name" value="UDG_like"/>
    <property type="match status" value="1"/>
</dbReference>
<evidence type="ECO:0000313" key="2">
    <source>
        <dbReference type="EMBL" id="ATP55619.1"/>
    </source>
</evidence>
<dbReference type="Gene3D" id="3.40.470.10">
    <property type="entry name" value="Uracil-DNA glycosylase-like domain"/>
    <property type="match status" value="1"/>
</dbReference>
<proteinExistence type="predicted"/>
<dbReference type="AlphaFoldDB" id="A0A2D1U210"/>
<dbReference type="Pfam" id="PF03167">
    <property type="entry name" value="UDG"/>
    <property type="match status" value="1"/>
</dbReference>
<dbReference type="RefSeq" id="WP_216641599.1">
    <property type="nucleotide sequence ID" value="NZ_CP024091.1"/>
</dbReference>
<dbReference type="InterPro" id="IPR005122">
    <property type="entry name" value="Uracil-DNA_glycosylase-like"/>
</dbReference>
<dbReference type="Proteomes" id="UP000223749">
    <property type="component" value="Chromosome"/>
</dbReference>
<name>A0A2D1U210_9SPHI</name>
<accession>A0A2D1U210</accession>
<dbReference type="PANTHER" id="PTHR42160:SF1">
    <property type="entry name" value="URACIL-DNA GLYCOSYLASE SUPERFAMILY PROTEIN"/>
    <property type="match status" value="1"/>
</dbReference>
<feature type="domain" description="Uracil-DNA glycosylase-like" evidence="1">
    <location>
        <begin position="31"/>
        <end position="94"/>
    </location>
</feature>
<gene>
    <name evidence="2" type="ORF">CPT03_03615</name>
</gene>
<evidence type="ECO:0000313" key="3">
    <source>
        <dbReference type="Proteomes" id="UP000223749"/>
    </source>
</evidence>
<organism evidence="2 3">
    <name type="scientific">Pedobacter ginsengisoli</name>
    <dbReference type="NCBI Taxonomy" id="363852"/>
    <lineage>
        <taxon>Bacteria</taxon>
        <taxon>Pseudomonadati</taxon>
        <taxon>Bacteroidota</taxon>
        <taxon>Sphingobacteriia</taxon>
        <taxon>Sphingobacteriales</taxon>
        <taxon>Sphingobacteriaceae</taxon>
        <taxon>Pedobacter</taxon>
    </lineage>
</organism>
<dbReference type="InterPro" id="IPR036895">
    <property type="entry name" value="Uracil-DNA_glycosylase-like_sf"/>
</dbReference>
<dbReference type="InterPro" id="IPR047124">
    <property type="entry name" value="HI_0220.2"/>
</dbReference>
<keyword evidence="3" id="KW-1185">Reference proteome</keyword>